<evidence type="ECO:0000256" key="10">
    <source>
        <dbReference type="ARBA" id="ARBA00022691"/>
    </source>
</evidence>
<proteinExistence type="inferred from homology"/>
<dbReference type="EMBL" id="LMVN01000026">
    <property type="protein sequence ID" value="PAV06724.1"/>
    <property type="molecule type" value="Genomic_DNA"/>
</dbReference>
<feature type="binding site" evidence="14">
    <location>
        <position position="83"/>
    </location>
    <ligand>
        <name>S-adenosyl-L-methionine</name>
        <dbReference type="ChEBI" id="CHEBI:59789"/>
    </ligand>
</feature>
<dbReference type="AlphaFoldDB" id="A0A2A2HBT6"/>
<dbReference type="RefSeq" id="WP_095609155.1">
    <property type="nucleotide sequence ID" value="NZ_LMVN01000026.1"/>
</dbReference>
<name>A0A2A2HBT6_9EURY</name>
<comment type="subunit">
    <text evidence="4 14">Homodimer.</text>
</comment>
<evidence type="ECO:0000313" key="18">
    <source>
        <dbReference type="Proteomes" id="UP000246004"/>
    </source>
</evidence>
<keyword evidence="9 14" id="KW-0808">Transferase</keyword>
<evidence type="ECO:0000256" key="14">
    <source>
        <dbReference type="HAMAP-Rule" id="MF_00077"/>
    </source>
</evidence>
<dbReference type="GO" id="GO:0106059">
    <property type="term" value="F:tRNA (cytidine(56)-2'-O)-methyltransferase activity"/>
    <property type="evidence" value="ECO:0007669"/>
    <property type="project" value="UniProtKB-EC"/>
</dbReference>
<keyword evidence="11 14" id="KW-0819">tRNA processing</keyword>
<keyword evidence="7 14" id="KW-0963">Cytoplasm</keyword>
<evidence type="ECO:0000313" key="17">
    <source>
        <dbReference type="Proteomes" id="UP000217528"/>
    </source>
</evidence>
<dbReference type="PANTHER" id="PTHR42197:SF1">
    <property type="entry name" value="TRNA (CYTIDINE(56)-2'-O)-METHYLTRANSFERASE"/>
    <property type="match status" value="1"/>
</dbReference>
<keyword evidence="10 14" id="KW-0949">S-adenosyl-L-methionine</keyword>
<evidence type="ECO:0000256" key="3">
    <source>
        <dbReference type="ARBA" id="ARBA00010324"/>
    </source>
</evidence>
<evidence type="ECO:0000256" key="2">
    <source>
        <dbReference type="ARBA" id="ARBA00004496"/>
    </source>
</evidence>
<evidence type="ECO:0000313" key="16">
    <source>
        <dbReference type="EMBL" id="PWL07525.1"/>
    </source>
</evidence>
<dbReference type="InterPro" id="IPR029028">
    <property type="entry name" value="Alpha/beta_knot_MTases"/>
</dbReference>
<sequence length="175" mass="19853">MITVLRLDHRLGRDTRITTHVCLTSRAFGADKVILSGERDRHIIESVESVVDNWGGDFQVEYDPKAIKVIKDHKKQGYEIIHLTMYGKHVEDVIPEIRDNGKDKLIIVGGSRVPTEVYELADWNLSVTNQPHSEVAALAICLHYAMNGEELNVTYPDGKMQVIPNNEHKQVIKNE</sequence>
<dbReference type="PIRSF" id="PIRSF016123">
    <property type="entry name" value="UCP016123"/>
    <property type="match status" value="1"/>
</dbReference>
<evidence type="ECO:0000256" key="11">
    <source>
        <dbReference type="ARBA" id="ARBA00022694"/>
    </source>
</evidence>
<comment type="subcellular location">
    <subcellularLocation>
        <location evidence="2 14">Cytoplasm</location>
    </subcellularLocation>
</comment>
<dbReference type="SUPFAM" id="SSF75217">
    <property type="entry name" value="alpha/beta knot"/>
    <property type="match status" value="1"/>
</dbReference>
<evidence type="ECO:0000256" key="7">
    <source>
        <dbReference type="ARBA" id="ARBA00022490"/>
    </source>
</evidence>
<comment type="caution">
    <text evidence="14">Lacks conserved residue(s) required for the propagation of feature annotation.</text>
</comment>
<evidence type="ECO:0000256" key="9">
    <source>
        <dbReference type="ARBA" id="ARBA00022679"/>
    </source>
</evidence>
<reference evidence="16 18" key="1">
    <citation type="submission" date="2016-04" db="EMBL/GenBank/DDBJ databases">
        <title>Genome sequence of Methanosphaera cuniculi DSM 4103.</title>
        <authorList>
            <person name="Poehlein A."/>
            <person name="Seedorf H."/>
            <person name="Daniel R."/>
        </authorList>
    </citation>
    <scope>NUCLEOTIDE SEQUENCE [LARGE SCALE GENOMIC DNA]</scope>
    <source>
        <strain evidence="16 18">DSM 4103</strain>
    </source>
</reference>
<dbReference type="Pfam" id="PF01994">
    <property type="entry name" value="Trm56"/>
    <property type="match status" value="1"/>
</dbReference>
<comment type="catalytic activity">
    <reaction evidence="13 14">
        <text>cytidine(56) in tRNA + S-adenosyl-L-methionine = 2'-O-methylcytidine(56) in tRNA + S-adenosyl-L-homocysteine + H(+)</text>
        <dbReference type="Rhea" id="RHEA:42968"/>
        <dbReference type="Rhea" id="RHEA-COMP:10308"/>
        <dbReference type="Rhea" id="RHEA-COMP:10309"/>
        <dbReference type="ChEBI" id="CHEBI:15378"/>
        <dbReference type="ChEBI" id="CHEBI:57856"/>
        <dbReference type="ChEBI" id="CHEBI:59789"/>
        <dbReference type="ChEBI" id="CHEBI:74495"/>
        <dbReference type="ChEBI" id="CHEBI:82748"/>
        <dbReference type="EC" id="2.1.1.206"/>
    </reaction>
</comment>
<gene>
    <name evidence="15" type="ORF">ASJ82_06115</name>
    <name evidence="16" type="ORF">MSCUN_16070</name>
</gene>
<comment type="similarity">
    <text evidence="3 14">Belongs to the aTrm56 family.</text>
</comment>
<reference evidence="15 17" key="2">
    <citation type="journal article" date="2017" name="BMC Genomics">
        <title>Genomic analysis of methanogenic archaea reveals a shift towards energy conservation.</title>
        <authorList>
            <person name="Gilmore S.P."/>
            <person name="Henske J.K."/>
            <person name="Sexton J.A."/>
            <person name="Solomon K.V."/>
            <person name="Seppala S."/>
            <person name="Yoo J.I."/>
            <person name="Huyett L.M."/>
            <person name="Pressman A."/>
            <person name="Cogan J.Z."/>
            <person name="Kivenson V."/>
            <person name="Peng X."/>
            <person name="Tan Y."/>
            <person name="Valentine D.L."/>
            <person name="O'Malley M.A."/>
        </authorList>
    </citation>
    <scope>NUCLEOTIDE SEQUENCE [LARGE SCALE GENOMIC DNA]</scope>
    <source>
        <strain evidence="15 17">1R-7</strain>
    </source>
</reference>
<comment type="function">
    <text evidence="1 14">Specifically catalyzes the AdoMet-dependent 2'-O-ribose methylation of cytidine at position 56 in tRNAs.</text>
</comment>
<dbReference type="PANTHER" id="PTHR42197">
    <property type="entry name" value="TRNA (CYTIDINE(56)-2'-O)-METHYLTRANSFERASE"/>
    <property type="match status" value="1"/>
</dbReference>
<evidence type="ECO:0000256" key="1">
    <source>
        <dbReference type="ARBA" id="ARBA00003959"/>
    </source>
</evidence>
<evidence type="ECO:0000256" key="13">
    <source>
        <dbReference type="ARBA" id="ARBA00047792"/>
    </source>
</evidence>
<evidence type="ECO:0000256" key="5">
    <source>
        <dbReference type="ARBA" id="ARBA00012624"/>
    </source>
</evidence>
<evidence type="ECO:0000256" key="8">
    <source>
        <dbReference type="ARBA" id="ARBA00022603"/>
    </source>
</evidence>
<organism evidence="15 17">
    <name type="scientific">Methanosphaera cuniculi</name>
    <dbReference type="NCBI Taxonomy" id="1077256"/>
    <lineage>
        <taxon>Archaea</taxon>
        <taxon>Methanobacteriati</taxon>
        <taxon>Methanobacteriota</taxon>
        <taxon>Methanomada group</taxon>
        <taxon>Methanobacteria</taxon>
        <taxon>Methanobacteriales</taxon>
        <taxon>Methanobacteriaceae</taxon>
        <taxon>Methanosphaera</taxon>
    </lineage>
</organism>
<dbReference type="GO" id="GO:0005737">
    <property type="term" value="C:cytoplasm"/>
    <property type="evidence" value="ECO:0007669"/>
    <property type="project" value="UniProtKB-SubCell"/>
</dbReference>
<dbReference type="CDD" id="cd18083">
    <property type="entry name" value="aTrm56-like"/>
    <property type="match status" value="1"/>
</dbReference>
<evidence type="ECO:0000256" key="6">
    <source>
        <dbReference type="ARBA" id="ARBA00013709"/>
    </source>
</evidence>
<dbReference type="HAMAP" id="MF_00077">
    <property type="entry name" value="tRNA_methyltr_aTrm56"/>
    <property type="match status" value="1"/>
</dbReference>
<dbReference type="OrthoDB" id="14397at2157"/>
<comment type="caution">
    <text evidence="15">The sequence shown here is derived from an EMBL/GenBank/DDBJ whole genome shotgun (WGS) entry which is preliminary data.</text>
</comment>
<keyword evidence="8 14" id="KW-0489">Methyltransferase</keyword>
<keyword evidence="17" id="KW-1185">Reference proteome</keyword>
<evidence type="ECO:0000256" key="12">
    <source>
        <dbReference type="ARBA" id="ARBA00029826"/>
    </source>
</evidence>
<evidence type="ECO:0000256" key="4">
    <source>
        <dbReference type="ARBA" id="ARBA00011738"/>
    </source>
</evidence>
<protein>
    <recommendedName>
        <fullName evidence="6 14">tRNA (cytidine(56)-2'-O)-methyltransferase</fullName>
        <ecNumber evidence="5 14">2.1.1.206</ecNumber>
    </recommendedName>
    <alternativeName>
        <fullName evidence="12 14">tRNA ribose 2'-O-methyltransferase aTrm56</fullName>
    </alternativeName>
</protein>
<dbReference type="Proteomes" id="UP000217528">
    <property type="component" value="Unassembled WGS sequence"/>
</dbReference>
<dbReference type="EC" id="2.1.1.206" evidence="5 14"/>
<dbReference type="Proteomes" id="UP000246004">
    <property type="component" value="Unassembled WGS sequence"/>
</dbReference>
<dbReference type="InterPro" id="IPR029026">
    <property type="entry name" value="tRNA_m1G_MTases_N"/>
</dbReference>
<dbReference type="InterPro" id="IPR002845">
    <property type="entry name" value="tRNA_mtfrase_aTrm56"/>
</dbReference>
<evidence type="ECO:0000313" key="15">
    <source>
        <dbReference type="EMBL" id="PAV06724.1"/>
    </source>
</evidence>
<dbReference type="GO" id="GO:0002128">
    <property type="term" value="P:tRNA nucleoside ribose methylation"/>
    <property type="evidence" value="ECO:0007669"/>
    <property type="project" value="UniProtKB-UniRule"/>
</dbReference>
<accession>A0A2A2HBT6</accession>
<dbReference type="EMBL" id="LWMS01000048">
    <property type="protein sequence ID" value="PWL07525.1"/>
    <property type="molecule type" value="Genomic_DNA"/>
</dbReference>
<dbReference type="Gene3D" id="3.40.1280.10">
    <property type="match status" value="1"/>
</dbReference>